<proteinExistence type="predicted"/>
<evidence type="ECO:0000256" key="1">
    <source>
        <dbReference type="SAM" id="MobiDB-lite"/>
    </source>
</evidence>
<dbReference type="Pfam" id="PF05795">
    <property type="entry name" value="Plasmodium_Vir"/>
    <property type="match status" value="2"/>
</dbReference>
<dbReference type="EMBL" id="CP016245">
    <property type="protein sequence ID" value="ANQ07242.1"/>
    <property type="molecule type" value="Genomic_DNA"/>
</dbReference>
<feature type="compositionally biased region" description="Basic and acidic residues" evidence="1">
    <location>
        <begin position="464"/>
        <end position="473"/>
    </location>
</feature>
<gene>
    <name evidence="2" type="ORF">PCOAH_00016230</name>
</gene>
<evidence type="ECO:0000313" key="3">
    <source>
        <dbReference type="Proteomes" id="UP000092716"/>
    </source>
</evidence>
<sequence>MFKDSKSGTCTAKDSRPVCNETLIGKVKAGLRKFQINNGDDKLAKEIVGNCHYACNREETDSSGKWCYLFYYWLGSTIKGNLGNQHSYTPDKVMKAIYQELQGKCECNNECTNLYDDISSWQTFEEGKKLFDYYYNNSALPGYPDCDKIISGRKYTKLRSDAEEAYDTLDGICDSSNRDKYCTEFRANRDQWNPQKLPEPKCNNERKPKEDEEDEVDKFLPSSNAYKTLEISQKLYKAEALVSIIETYIRSAVHNHTENPNCIDEIASAWYCVNMVISKQSTYSKDERCNFFYYWLGHMLNGKLKNTSKFGEVMNEIYAGLSQFTDEDVCPKVQTNIDITLFNRRKIVFDYWYNYKTMRTQWESPEFHCDSSYKAYFDRALSAYNDVQTDCDNNEKNKHGSYCLKFSGQYGDYNPHILINGKCTNPPKRKEYLVAQDQPQQETPPAEGTSGATTGVVGTCTQTEGKKKEEKKEKKGFRIPRLRFCFSGCKDNNVT</sequence>
<accession>A0A1B1DWT3</accession>
<dbReference type="AlphaFoldDB" id="A0A1B1DWT3"/>
<protein>
    <submittedName>
        <fullName evidence="2">KIR protein</fullName>
    </submittedName>
</protein>
<reference evidence="3" key="1">
    <citation type="submission" date="2016-06" db="EMBL/GenBank/DDBJ databases">
        <title>First high quality genome sequence of Plasmodium coatneyi using continuous long reads from single molecule, real-time sequencing.</title>
        <authorList>
            <person name="Chien J.-T."/>
            <person name="Pakala S.B."/>
            <person name="Geraldo J.A."/>
            <person name="Lapp S.A."/>
            <person name="Barnwell J.W."/>
            <person name="Kissinger J.C."/>
            <person name="Galinski M.R."/>
            <person name="Humphrey J.C."/>
        </authorList>
    </citation>
    <scope>NUCLEOTIDE SEQUENCE [LARGE SCALE GENOMIC DNA]</scope>
    <source>
        <strain evidence="3">Hackeri</strain>
    </source>
</reference>
<dbReference type="VEuPathDB" id="PlasmoDB:PCOAH_00016230"/>
<dbReference type="RefSeq" id="XP_019913937.1">
    <property type="nucleotide sequence ID" value="XM_020058432.1"/>
</dbReference>
<organism evidence="2 3">
    <name type="scientific">Plasmodium coatneyi</name>
    <dbReference type="NCBI Taxonomy" id="208452"/>
    <lineage>
        <taxon>Eukaryota</taxon>
        <taxon>Sar</taxon>
        <taxon>Alveolata</taxon>
        <taxon>Apicomplexa</taxon>
        <taxon>Aconoidasida</taxon>
        <taxon>Haemosporida</taxon>
        <taxon>Plasmodiidae</taxon>
        <taxon>Plasmodium</taxon>
    </lineage>
</organism>
<dbReference type="InterPro" id="IPR008780">
    <property type="entry name" value="Plasmodium_Vir"/>
</dbReference>
<keyword evidence="3" id="KW-1185">Reference proteome</keyword>
<dbReference type="GeneID" id="30908349"/>
<feature type="region of interest" description="Disordered" evidence="1">
    <location>
        <begin position="436"/>
        <end position="474"/>
    </location>
</feature>
<feature type="compositionally biased region" description="Low complexity" evidence="1">
    <location>
        <begin position="446"/>
        <end position="463"/>
    </location>
</feature>
<evidence type="ECO:0000313" key="2">
    <source>
        <dbReference type="EMBL" id="ANQ07242.1"/>
    </source>
</evidence>
<feature type="compositionally biased region" description="Basic and acidic residues" evidence="1">
    <location>
        <begin position="198"/>
        <end position="210"/>
    </location>
</feature>
<feature type="region of interest" description="Disordered" evidence="1">
    <location>
        <begin position="192"/>
        <end position="216"/>
    </location>
</feature>
<dbReference type="Proteomes" id="UP000092716">
    <property type="component" value="Chromosome 7"/>
</dbReference>
<name>A0A1B1DWT3_9APIC</name>
<dbReference type="KEGG" id="pcot:PCOAH_00016230"/>